<dbReference type="EMBL" id="QKKZ01000008">
    <property type="protein sequence ID" value="KAB7512582.1"/>
    <property type="molecule type" value="Genomic_DNA"/>
</dbReference>
<feature type="transmembrane region" description="Helical" evidence="7">
    <location>
        <begin position="415"/>
        <end position="439"/>
    </location>
</feature>
<feature type="transmembrane region" description="Helical" evidence="7">
    <location>
        <begin position="445"/>
        <end position="466"/>
    </location>
</feature>
<evidence type="ECO:0000256" key="3">
    <source>
        <dbReference type="ARBA" id="ARBA00022475"/>
    </source>
</evidence>
<feature type="transmembrane region" description="Helical" evidence="7">
    <location>
        <begin position="383"/>
        <end position="403"/>
    </location>
</feature>
<dbReference type="PIRSF" id="PIRSF006603">
    <property type="entry name" value="DinF"/>
    <property type="match status" value="1"/>
</dbReference>
<dbReference type="InterPro" id="IPR002528">
    <property type="entry name" value="MATE_fam"/>
</dbReference>
<evidence type="ECO:0000313" key="11">
    <source>
        <dbReference type="Proteomes" id="UP000326865"/>
    </source>
</evidence>
<dbReference type="InterPro" id="IPR048279">
    <property type="entry name" value="MdtK-like"/>
</dbReference>
<accession>A0A5N5U3P3</accession>
<dbReference type="Proteomes" id="UP000326865">
    <property type="component" value="Unassembled WGS sequence"/>
</dbReference>
<accession>A0A5N5U795</accession>
<evidence type="ECO:0000256" key="4">
    <source>
        <dbReference type="ARBA" id="ARBA00022692"/>
    </source>
</evidence>
<dbReference type="GO" id="GO:0005886">
    <property type="term" value="C:plasma membrane"/>
    <property type="evidence" value="ECO:0007669"/>
    <property type="project" value="UniProtKB-SubCell"/>
</dbReference>
<dbReference type="GO" id="GO:0042910">
    <property type="term" value="F:xenobiotic transmembrane transporter activity"/>
    <property type="evidence" value="ECO:0007669"/>
    <property type="project" value="InterPro"/>
</dbReference>
<proteinExistence type="predicted"/>
<comment type="caution">
    <text evidence="9">The sequence shown here is derived from an EMBL/GenBank/DDBJ whole genome shotgun (WGS) entry which is preliminary data.</text>
</comment>
<evidence type="ECO:0000256" key="5">
    <source>
        <dbReference type="ARBA" id="ARBA00022989"/>
    </source>
</evidence>
<evidence type="ECO:0000313" key="9">
    <source>
        <dbReference type="EMBL" id="KAB7514516.1"/>
    </source>
</evidence>
<evidence type="ECO:0000313" key="10">
    <source>
        <dbReference type="Proteomes" id="UP000326207"/>
    </source>
</evidence>
<gene>
    <name evidence="8" type="ORF">DM867_12640</name>
    <name evidence="9" type="ORF">DP108_12140</name>
</gene>
<keyword evidence="2" id="KW-0813">Transport</keyword>
<dbReference type="CDD" id="cd13142">
    <property type="entry name" value="MATE_like_12"/>
    <property type="match status" value="1"/>
</dbReference>
<dbReference type="Proteomes" id="UP000326207">
    <property type="component" value="Unassembled WGS sequence"/>
</dbReference>
<evidence type="ECO:0000256" key="2">
    <source>
        <dbReference type="ARBA" id="ARBA00022448"/>
    </source>
</evidence>
<reference evidence="10 11" key="1">
    <citation type="submission" date="2019-10" db="EMBL/GenBank/DDBJ databases">
        <title>Unraveling microbial dark matter from salterns through culturing: the case of the genus Halosegnis.</title>
        <authorList>
            <person name="Duran-Viseras A."/>
            <person name="Andrei A.-S."/>
            <person name="Vera-Gargallo B."/>
            <person name="Ghai R."/>
            <person name="Sanchez-Porro C."/>
            <person name="Ventosa A."/>
        </authorList>
    </citation>
    <scope>NUCLEOTIDE SEQUENCE [LARGE SCALE GENOMIC DNA]</scope>
    <source>
        <strain evidence="8 11">F18-79</strain>
        <strain evidence="9 10">F19-13</strain>
    </source>
</reference>
<keyword evidence="3" id="KW-1003">Cell membrane</keyword>
<dbReference type="RefSeq" id="WP_152134360.1">
    <property type="nucleotide sequence ID" value="NZ_QKKZ01000008.1"/>
</dbReference>
<evidence type="ECO:0000256" key="7">
    <source>
        <dbReference type="SAM" id="Phobius"/>
    </source>
</evidence>
<comment type="subcellular location">
    <subcellularLocation>
        <location evidence="1">Cell membrane</location>
        <topology evidence="1">Multi-pass membrane protein</topology>
    </subcellularLocation>
</comment>
<dbReference type="Pfam" id="PF01554">
    <property type="entry name" value="MatE"/>
    <property type="match status" value="2"/>
</dbReference>
<protein>
    <submittedName>
        <fullName evidence="9">MATE family efflux transporter</fullName>
    </submittedName>
</protein>
<feature type="transmembrane region" description="Helical" evidence="7">
    <location>
        <begin position="171"/>
        <end position="190"/>
    </location>
</feature>
<feature type="transmembrane region" description="Helical" evidence="7">
    <location>
        <begin position="140"/>
        <end position="159"/>
    </location>
</feature>
<keyword evidence="4 7" id="KW-0812">Transmembrane</keyword>
<dbReference type="InterPro" id="IPR052031">
    <property type="entry name" value="Membrane_Transporter-Flippase"/>
</dbReference>
<dbReference type="PANTHER" id="PTHR43549:SF2">
    <property type="entry name" value="MULTIDRUG RESISTANCE PROTEIN NORM-RELATED"/>
    <property type="match status" value="1"/>
</dbReference>
<feature type="transmembrane region" description="Helical" evidence="7">
    <location>
        <begin position="343"/>
        <end position="363"/>
    </location>
</feature>
<sequence>MSNRDVNVTEGDILKPLTVLAAPIVLSQLLQVGYNLADTFWVGQLGQEAVSALSYSWPLVFLMISVAGGFTVAGTVLVAQNKGAGNQDRVDFVAGQTIAFVGVLAVAFAALGYLLTPWLVGLVGAAPGSTEYALAVEYTRTVFLGVVFMFGFFIFQALLRGWGDTKTPLALMILGVALNVVLDPFLILGFEAGPLSMVGLSGLETTAYEATGFTGYGVQGAAIATVFSRGVGAVIGMAWLFSGRVGISLSLSDLRLDPGTLRDIVSIGAPASIEQSMRALGITALTALVAIAGDDAVAAFGIGNRLNSLVFLPAIGLSQGIETVVGQNLGNDRPDRAKQAVRYAVGMIAAVLAGVTVVAVVFAEPIVSVFISGENADSVVDIGVSYLQVIGPTFIFLGVYQVCQGAFRGSGSTRAAMIFSILSLWVFRLPVAYVLVTAFSMGAVGIWYGIAVSNVLSLVVAGAWYLRGTWADDVLDREPSAAAADD</sequence>
<keyword evidence="11" id="KW-1185">Reference proteome</keyword>
<dbReference type="NCBIfam" id="TIGR00797">
    <property type="entry name" value="matE"/>
    <property type="match status" value="1"/>
</dbReference>
<feature type="transmembrane region" description="Helical" evidence="7">
    <location>
        <begin position="221"/>
        <end position="241"/>
    </location>
</feature>
<evidence type="ECO:0000313" key="8">
    <source>
        <dbReference type="EMBL" id="KAB7512582.1"/>
    </source>
</evidence>
<evidence type="ECO:0000256" key="6">
    <source>
        <dbReference type="ARBA" id="ARBA00023136"/>
    </source>
</evidence>
<dbReference type="GO" id="GO:0015297">
    <property type="term" value="F:antiporter activity"/>
    <property type="evidence" value="ECO:0007669"/>
    <property type="project" value="InterPro"/>
</dbReference>
<feature type="transmembrane region" description="Helical" evidence="7">
    <location>
        <begin position="98"/>
        <end position="120"/>
    </location>
</feature>
<dbReference type="EMBL" id="QMDY01000009">
    <property type="protein sequence ID" value="KAB7514516.1"/>
    <property type="molecule type" value="Genomic_DNA"/>
</dbReference>
<feature type="transmembrane region" description="Helical" evidence="7">
    <location>
        <begin position="55"/>
        <end position="78"/>
    </location>
</feature>
<evidence type="ECO:0000256" key="1">
    <source>
        <dbReference type="ARBA" id="ARBA00004651"/>
    </source>
</evidence>
<dbReference type="PANTHER" id="PTHR43549">
    <property type="entry name" value="MULTIDRUG RESISTANCE PROTEIN YPNP-RELATED"/>
    <property type="match status" value="1"/>
</dbReference>
<dbReference type="AlphaFoldDB" id="A0A5N5U795"/>
<organism evidence="9 10">
    <name type="scientific">Halosegnis rubeus</name>
    <dbReference type="NCBI Taxonomy" id="2212850"/>
    <lineage>
        <taxon>Archaea</taxon>
        <taxon>Methanobacteriati</taxon>
        <taxon>Methanobacteriota</taxon>
        <taxon>Stenosarchaea group</taxon>
        <taxon>Halobacteria</taxon>
        <taxon>Halobacteriales</taxon>
        <taxon>Natronomonadaceae</taxon>
        <taxon>Halosegnis</taxon>
    </lineage>
</organism>
<keyword evidence="6 7" id="KW-0472">Membrane</keyword>
<keyword evidence="5 7" id="KW-1133">Transmembrane helix</keyword>
<name>A0A5N5U795_9EURY</name>